<proteinExistence type="predicted"/>
<dbReference type="KEGG" id="slia:HA039_33485"/>
<dbReference type="AlphaFoldDB" id="A0A6G9H8N0"/>
<protein>
    <recommendedName>
        <fullName evidence="3">Protein kilB</fullName>
    </recommendedName>
</protein>
<sequence length="155" mass="16539">MLATILAVLGTLLGVALSGVFALRTADRAEAVAARQQLRRDQITALTELAAAGSDHRMSMWMRGEAIVAGAPEAQVHELRLASHVTRSALTRPLATVQILIPDPAVRAAATELVHSSYRMRDGSTSTEDLIAAREIARTAHDQFVDRAAAYLATA</sequence>
<name>A0A6G9H8N0_9ACTN</name>
<dbReference type="RefSeq" id="WP_167035817.1">
    <property type="nucleotide sequence ID" value="NZ_CP050177.1"/>
</dbReference>
<dbReference type="Proteomes" id="UP000501179">
    <property type="component" value="Chromosome"/>
</dbReference>
<reference evidence="1 2" key="1">
    <citation type="submission" date="2020-03" db="EMBL/GenBank/DDBJ databases">
        <title>A novel species.</title>
        <authorList>
            <person name="Gao J."/>
        </authorList>
    </citation>
    <scope>NUCLEOTIDE SEQUENCE [LARGE SCALE GENOMIC DNA]</scope>
    <source>
        <strain evidence="1 2">QMT-12</strain>
    </source>
</reference>
<evidence type="ECO:0000313" key="1">
    <source>
        <dbReference type="EMBL" id="QIQ06571.1"/>
    </source>
</evidence>
<accession>A0A6G9H8N0</accession>
<evidence type="ECO:0000313" key="2">
    <source>
        <dbReference type="Proteomes" id="UP000501179"/>
    </source>
</evidence>
<keyword evidence="2" id="KW-1185">Reference proteome</keyword>
<gene>
    <name evidence="1" type="ORF">HA039_33485</name>
</gene>
<dbReference type="EMBL" id="CP050177">
    <property type="protein sequence ID" value="QIQ06571.1"/>
    <property type="molecule type" value="Genomic_DNA"/>
</dbReference>
<evidence type="ECO:0008006" key="3">
    <source>
        <dbReference type="Google" id="ProtNLM"/>
    </source>
</evidence>
<organism evidence="1 2">
    <name type="scientific">Streptomyces liangshanensis</name>
    <dbReference type="NCBI Taxonomy" id="2717324"/>
    <lineage>
        <taxon>Bacteria</taxon>
        <taxon>Bacillati</taxon>
        <taxon>Actinomycetota</taxon>
        <taxon>Actinomycetes</taxon>
        <taxon>Kitasatosporales</taxon>
        <taxon>Streptomycetaceae</taxon>
        <taxon>Streptomyces</taxon>
    </lineage>
</organism>